<protein>
    <submittedName>
        <fullName evidence="2">Uncharacterized protein</fullName>
    </submittedName>
</protein>
<dbReference type="AlphaFoldDB" id="A0A6A4HX32"/>
<dbReference type="Proteomes" id="UP000799118">
    <property type="component" value="Unassembled WGS sequence"/>
</dbReference>
<dbReference type="EMBL" id="ML769449">
    <property type="protein sequence ID" value="KAE9401135.1"/>
    <property type="molecule type" value="Genomic_DNA"/>
</dbReference>
<name>A0A6A4HX32_9AGAR</name>
<keyword evidence="3" id="KW-1185">Reference proteome</keyword>
<feature type="compositionally biased region" description="Pro residues" evidence="1">
    <location>
        <begin position="90"/>
        <end position="103"/>
    </location>
</feature>
<organism evidence="2 3">
    <name type="scientific">Gymnopus androsaceus JB14</name>
    <dbReference type="NCBI Taxonomy" id="1447944"/>
    <lineage>
        <taxon>Eukaryota</taxon>
        <taxon>Fungi</taxon>
        <taxon>Dikarya</taxon>
        <taxon>Basidiomycota</taxon>
        <taxon>Agaricomycotina</taxon>
        <taxon>Agaricomycetes</taxon>
        <taxon>Agaricomycetidae</taxon>
        <taxon>Agaricales</taxon>
        <taxon>Marasmiineae</taxon>
        <taxon>Omphalotaceae</taxon>
        <taxon>Gymnopus</taxon>
    </lineage>
</organism>
<sequence>MPGFNPGSCNEPDVKSTSTVTVTSQSYNEIGINSGGQSPCGDDPCENIRDTDGDQWADIAQTVLRPSCHPCSSDSKISPPDVSLTLPVSSSPPPTPVPPPCVDPRPKIVGGKSVVVYNEFLKLTEQAQNVYNVHEQASFLFERGRTSVEIH</sequence>
<accession>A0A6A4HX32</accession>
<evidence type="ECO:0000313" key="2">
    <source>
        <dbReference type="EMBL" id="KAE9401135.1"/>
    </source>
</evidence>
<gene>
    <name evidence="2" type="ORF">BT96DRAFT_992336</name>
</gene>
<proteinExistence type="predicted"/>
<feature type="region of interest" description="Disordered" evidence="1">
    <location>
        <begin position="1"/>
        <end position="51"/>
    </location>
</feature>
<evidence type="ECO:0000256" key="1">
    <source>
        <dbReference type="SAM" id="MobiDB-lite"/>
    </source>
</evidence>
<feature type="region of interest" description="Disordered" evidence="1">
    <location>
        <begin position="69"/>
        <end position="103"/>
    </location>
</feature>
<feature type="compositionally biased region" description="Low complexity" evidence="1">
    <location>
        <begin position="16"/>
        <end position="26"/>
    </location>
</feature>
<evidence type="ECO:0000313" key="3">
    <source>
        <dbReference type="Proteomes" id="UP000799118"/>
    </source>
</evidence>
<feature type="compositionally biased region" description="Low complexity" evidence="1">
    <location>
        <begin position="78"/>
        <end position="89"/>
    </location>
</feature>
<reference evidence="2" key="1">
    <citation type="journal article" date="2019" name="Environ. Microbiol.">
        <title>Fungal ecological strategies reflected in gene transcription - a case study of two litter decomposers.</title>
        <authorList>
            <person name="Barbi F."/>
            <person name="Kohler A."/>
            <person name="Barry K."/>
            <person name="Baskaran P."/>
            <person name="Daum C."/>
            <person name="Fauchery L."/>
            <person name="Ihrmark K."/>
            <person name="Kuo A."/>
            <person name="LaButti K."/>
            <person name="Lipzen A."/>
            <person name="Morin E."/>
            <person name="Grigoriev I.V."/>
            <person name="Henrissat B."/>
            <person name="Lindahl B."/>
            <person name="Martin F."/>
        </authorList>
    </citation>
    <scope>NUCLEOTIDE SEQUENCE</scope>
    <source>
        <strain evidence="2">JB14</strain>
    </source>
</reference>